<dbReference type="PATRIC" id="fig|2287.6.peg.1414"/>
<evidence type="ECO:0000256" key="2">
    <source>
        <dbReference type="ARBA" id="ARBA00022917"/>
    </source>
</evidence>
<dbReference type="SMR" id="A0A0E3K5S9"/>
<evidence type="ECO:0000313" key="25">
    <source>
        <dbReference type="Proteomes" id="UP000278715"/>
    </source>
</evidence>
<reference evidence="16 17" key="1">
    <citation type="journal article" date="2015" name="Genome Announc.">
        <title>Complete Genome Sequence of Sulfolobus solfataricus Strain 98/2 and Evolved Derivatives.</title>
        <authorList>
            <person name="McCarthy S."/>
            <person name="Gradnigo J."/>
            <person name="Johnson T."/>
            <person name="Payne S."/>
            <person name="Lipzen A."/>
            <person name="Martin J."/>
            <person name="Schackwitz W."/>
            <person name="Moriyama E."/>
            <person name="Blum P."/>
        </authorList>
    </citation>
    <scope>NUCLEOTIDE SEQUENCE [LARGE SCALE GENOMIC DNA]</scope>
    <source>
        <strain evidence="16">98/2 SULC</strain>
        <strain evidence="4">SARC-B</strain>
        <strain evidence="5">SARC-C</strain>
        <strain evidence="6 18">SULA</strain>
        <strain evidence="17">SULB</strain>
    </source>
</reference>
<dbReference type="RefSeq" id="WP_009990645.1">
    <property type="nucleotide sequence ID" value="NZ_CP011055.2"/>
</dbReference>
<evidence type="ECO:0000313" key="22">
    <source>
        <dbReference type="Proteomes" id="UP000273194"/>
    </source>
</evidence>
<evidence type="ECO:0000313" key="7">
    <source>
        <dbReference type="EMBL" id="AZF68127.1"/>
    </source>
</evidence>
<dbReference type="Proteomes" id="UP000273194">
    <property type="component" value="Chromosome"/>
</dbReference>
<evidence type="ECO:0000313" key="27">
    <source>
        <dbReference type="Proteomes" id="UP000594632"/>
    </source>
</evidence>
<gene>
    <name evidence="3" type="primary">eif6</name>
    <name evidence="14" type="ORF">HFC64_13255</name>
    <name evidence="15" type="ORF">SSOP1_0330</name>
    <name evidence="6" type="ORF">SULA_1367</name>
    <name evidence="4" type="ORF">SULB_1368</name>
    <name evidence="5" type="ORF">SULC_1366</name>
    <name evidence="7" type="ORF">SULG_06785</name>
    <name evidence="8" type="ORF">SULH_06785</name>
    <name evidence="9" type="ORF">SULI_06785</name>
    <name evidence="10" type="ORF">SULM_06785</name>
    <name evidence="11" type="ORF">SULN_06785</name>
    <name evidence="12" type="ORF">SULO_06795</name>
    <name evidence="13" type="ORF">SULZ_07030</name>
</gene>
<dbReference type="GO" id="GO:0043022">
    <property type="term" value="F:ribosome binding"/>
    <property type="evidence" value="ECO:0007669"/>
    <property type="project" value="InterPro"/>
</dbReference>
<comment type="similarity">
    <text evidence="3">Belongs to the eIF-6 family.</text>
</comment>
<dbReference type="PANTHER" id="PTHR10784">
    <property type="entry name" value="TRANSLATION INITIATION FACTOR 6"/>
    <property type="match status" value="1"/>
</dbReference>
<dbReference type="Proteomes" id="UP000033106">
    <property type="component" value="Chromosome"/>
</dbReference>
<dbReference type="PIRSF" id="PIRSF006413">
    <property type="entry name" value="IF-6"/>
    <property type="match status" value="1"/>
</dbReference>
<dbReference type="GeneID" id="1455491"/>
<dbReference type="GeneID" id="44129322"/>
<organism evidence="4 17">
    <name type="scientific">Saccharolobus solfataricus</name>
    <name type="common">Sulfolobus solfataricus</name>
    <dbReference type="NCBI Taxonomy" id="2287"/>
    <lineage>
        <taxon>Archaea</taxon>
        <taxon>Thermoproteota</taxon>
        <taxon>Thermoprotei</taxon>
        <taxon>Sulfolobales</taxon>
        <taxon>Sulfolobaceae</taxon>
        <taxon>Saccharolobus</taxon>
    </lineage>
</organism>
<dbReference type="SUPFAM" id="SSF55909">
    <property type="entry name" value="Pentein"/>
    <property type="match status" value="1"/>
</dbReference>
<dbReference type="EMBL" id="CP011057">
    <property type="protein sequence ID" value="AKA79047.1"/>
    <property type="molecule type" value="Genomic_DNA"/>
</dbReference>
<evidence type="ECO:0000313" key="11">
    <source>
        <dbReference type="EMBL" id="AZF78601.1"/>
    </source>
</evidence>
<dbReference type="Proteomes" id="UP000282269">
    <property type="component" value="Chromosome"/>
</dbReference>
<evidence type="ECO:0000313" key="4">
    <source>
        <dbReference type="EMBL" id="AKA73658.1"/>
    </source>
</evidence>
<dbReference type="EMBL" id="CP011055">
    <property type="protein sequence ID" value="AKA73658.1"/>
    <property type="molecule type" value="Genomic_DNA"/>
</dbReference>
<dbReference type="Proteomes" id="UP000278715">
    <property type="component" value="Chromosome"/>
</dbReference>
<evidence type="ECO:0000313" key="21">
    <source>
        <dbReference type="Proteomes" id="UP000269431"/>
    </source>
</evidence>
<reference evidence="14 27" key="6">
    <citation type="journal article" date="2020" name="Nat. Commun.">
        <title>The structures of two archaeal type IV pili illuminate evolutionary relationships.</title>
        <authorList>
            <person name="Wang F."/>
            <person name="Baquero D.P."/>
            <person name="Su Z."/>
            <person name="Beltran L.C."/>
            <person name="Prangishvili D."/>
            <person name="Krupovic M."/>
            <person name="Egelman E.H."/>
        </authorList>
    </citation>
    <scope>NUCLEOTIDE SEQUENCE [LARGE SCALE GENOMIC DNA]</scope>
    <source>
        <strain evidence="14 27">POZ149</strain>
    </source>
</reference>
<evidence type="ECO:0000313" key="23">
    <source>
        <dbReference type="Proteomes" id="UP000273443"/>
    </source>
</evidence>
<name>A0A0E3K5S9_SACSO</name>
<dbReference type="Proteomes" id="UP000033085">
    <property type="component" value="Chromosome"/>
</dbReference>
<evidence type="ECO:0000313" key="18">
    <source>
        <dbReference type="Proteomes" id="UP000033106"/>
    </source>
</evidence>
<evidence type="ECO:0000313" key="12">
    <source>
        <dbReference type="EMBL" id="AZF81204.1"/>
    </source>
</evidence>
<evidence type="ECO:0000313" key="9">
    <source>
        <dbReference type="EMBL" id="AZF73367.1"/>
    </source>
</evidence>
<dbReference type="Proteomes" id="UP000033057">
    <property type="component" value="Chromosome"/>
</dbReference>
<dbReference type="Proteomes" id="UP000594632">
    <property type="component" value="Chromosome"/>
</dbReference>
<dbReference type="Proteomes" id="UP000269431">
    <property type="component" value="Chromosome"/>
</dbReference>
<dbReference type="KEGG" id="ssol:SULB_1368"/>
<evidence type="ECO:0000313" key="19">
    <source>
        <dbReference type="Proteomes" id="UP000076770"/>
    </source>
</evidence>
<dbReference type="AlphaFoldDB" id="A0A0E3K5S9"/>
<protein>
    <recommendedName>
        <fullName evidence="3">Translation initiation factor 6</fullName>
        <shortName evidence="3">aIF-6</shortName>
    </recommendedName>
</protein>
<dbReference type="FunFam" id="3.75.10.10:FF:000011">
    <property type="entry name" value="Translation initiation factor 6"/>
    <property type="match status" value="1"/>
</dbReference>
<evidence type="ECO:0000313" key="10">
    <source>
        <dbReference type="EMBL" id="AZF75991.1"/>
    </source>
</evidence>
<dbReference type="OrthoDB" id="33582at2157"/>
<dbReference type="Proteomes" id="UP000275843">
    <property type="component" value="Chromosome"/>
</dbReference>
<dbReference type="EMBL" id="CP033237">
    <property type="protein sequence ID" value="AZF73367.1"/>
    <property type="molecule type" value="Genomic_DNA"/>
</dbReference>
<reference evidence="20 21" key="4">
    <citation type="journal article" date="2018" name="Proc. Natl. Acad. Sci. U.S.A.">
        <title>Nonmutational mechanism of inheritance in the Archaeon Sulfolobus solfataricus.</title>
        <authorList>
            <person name="Payne S."/>
            <person name="McCarthy S."/>
            <person name="Johnson T."/>
            <person name="North E."/>
            <person name="Blum P."/>
        </authorList>
    </citation>
    <scope>NUCLEOTIDE SEQUENCE [LARGE SCALE GENOMIC DNA]</scope>
    <source>
        <strain evidence="8 20">SARC-H</strain>
        <strain evidence="9 24">SARC-I</strain>
        <strain evidence="11 25">SARC-N</strain>
        <strain evidence="12 26">SARC-O</strain>
        <strain evidence="13 21">SUL120</strain>
        <strain evidence="7 22">SULG</strain>
        <strain evidence="10 23">SULM</strain>
    </source>
</reference>
<evidence type="ECO:0000313" key="5">
    <source>
        <dbReference type="EMBL" id="AKA76355.1"/>
    </source>
</evidence>
<dbReference type="GO" id="GO:0042256">
    <property type="term" value="P:cytosolic ribosome assembly"/>
    <property type="evidence" value="ECO:0007669"/>
    <property type="project" value="InterPro"/>
</dbReference>
<evidence type="ECO:0000256" key="3">
    <source>
        <dbReference type="HAMAP-Rule" id="MF_00032"/>
    </source>
</evidence>
<dbReference type="Proteomes" id="UP000076770">
    <property type="component" value="Chromosome i"/>
</dbReference>
<keyword evidence="1 3" id="KW-0396">Initiation factor</keyword>
<evidence type="ECO:0000313" key="15">
    <source>
        <dbReference type="EMBL" id="SAI83884.1"/>
    </source>
</evidence>
<dbReference type="KEGG" id="ssoa:SULA_1367"/>
<dbReference type="Pfam" id="PF01912">
    <property type="entry name" value="eIF-6"/>
    <property type="match status" value="1"/>
</dbReference>
<dbReference type="NCBIfam" id="TIGR00323">
    <property type="entry name" value="eIF-6"/>
    <property type="match status" value="1"/>
</dbReference>
<dbReference type="EMBL" id="CP033236">
    <property type="protein sequence ID" value="AZF70747.1"/>
    <property type="molecule type" value="Genomic_DNA"/>
</dbReference>
<evidence type="ECO:0000256" key="1">
    <source>
        <dbReference type="ARBA" id="ARBA00022540"/>
    </source>
</evidence>
<reference evidence="19" key="2">
    <citation type="submission" date="2016-04" db="EMBL/GenBank/DDBJ databases">
        <authorList>
            <person name="Shah S.A."/>
            <person name="Garrett R.A."/>
        </authorList>
    </citation>
    <scope>NUCLEOTIDE SEQUENCE [LARGE SCALE GENOMIC DNA]</scope>
    <source>
        <strain evidence="19">ATCC 35091 / DSM 1616 / JCM 8930 / NBRC 15331 / P1</strain>
    </source>
</reference>
<comment type="function">
    <text evidence="3">Binds to the 50S ribosomal subunit and prevents its association with the 30S ribosomal subunit to form the 70S initiation complex.</text>
</comment>
<proteinExistence type="inferred from homology"/>
<dbReference type="InterPro" id="IPR002769">
    <property type="entry name" value="eIF6"/>
</dbReference>
<dbReference type="Proteomes" id="UP000273443">
    <property type="component" value="Chromosome"/>
</dbReference>
<evidence type="ECO:0000313" key="13">
    <source>
        <dbReference type="EMBL" id="AZF83842.1"/>
    </source>
</evidence>
<dbReference type="KEGG" id="ssof:SULC_1366"/>
<dbReference type="SMART" id="SM00654">
    <property type="entry name" value="eIF6"/>
    <property type="match status" value="1"/>
</dbReference>
<dbReference type="HAMAP" id="MF_00032">
    <property type="entry name" value="eIF_6"/>
    <property type="match status" value="1"/>
</dbReference>
<accession>A0A0E3K5S9</accession>
<dbReference type="Proteomes" id="UP000267993">
    <property type="component" value="Chromosome"/>
</dbReference>
<dbReference type="EMBL" id="CP033239">
    <property type="protein sequence ID" value="AZF78601.1"/>
    <property type="molecule type" value="Genomic_DNA"/>
</dbReference>
<sequence length="223" mass="24373">MNLQRLSVFGTDNIGVYIYTNNKYTIIPRGLDSETKENIAQVLGTELLEAEISRSFLLGIFISGNDNGILLPKSTIDDEFRFLKENLRDCRVEILNSKVTALGNTILANNKAALIYPEFNDIEEKIIKETLGVEDIKRGKIAQMITVGSVGVITNKGGLVHVDTSEKELKELEKLFGVKIDIGTVNFGSVFIKSGLVANDKGTLVGASTTGPEILRIQKALGE</sequence>
<dbReference type="EMBL" id="LT549890">
    <property type="protein sequence ID" value="SAI83884.1"/>
    <property type="molecule type" value="Genomic_DNA"/>
</dbReference>
<dbReference type="NCBIfam" id="NF003126">
    <property type="entry name" value="PRK04046.1-1"/>
    <property type="match status" value="1"/>
</dbReference>
<dbReference type="EMBL" id="CP033235">
    <property type="protein sequence ID" value="AZF68127.1"/>
    <property type="molecule type" value="Genomic_DNA"/>
</dbReference>
<dbReference type="GO" id="GO:0003743">
    <property type="term" value="F:translation initiation factor activity"/>
    <property type="evidence" value="ECO:0007669"/>
    <property type="project" value="UniProtKB-UniRule"/>
</dbReference>
<dbReference type="OMA" id="WCAFCGM"/>
<keyword evidence="2 3" id="KW-0648">Protein biosynthesis</keyword>
<evidence type="ECO:0000313" key="14">
    <source>
        <dbReference type="EMBL" id="QPG50645.1"/>
    </source>
</evidence>
<evidence type="ECO:0000313" key="6">
    <source>
        <dbReference type="EMBL" id="AKA79047.1"/>
    </source>
</evidence>
<reference evidence="4" key="5">
    <citation type="submission" date="2018-10" db="EMBL/GenBank/DDBJ databases">
        <authorList>
            <person name="McCarthy S."/>
            <person name="Gradnigo J."/>
            <person name="Johnson T."/>
            <person name="Payne S."/>
            <person name="Lipzen A."/>
            <person name="Schackwitz W."/>
            <person name="Martin J."/>
            <person name="Moriyama E."/>
            <person name="Blum P."/>
        </authorList>
    </citation>
    <scope>NUCLEOTIDE SEQUENCE</scope>
    <source>
        <strain evidence="4">SARC-B</strain>
        <strain evidence="5">SARC-C</strain>
        <strain evidence="6">SULA</strain>
    </source>
</reference>
<evidence type="ECO:0000313" key="26">
    <source>
        <dbReference type="Proteomes" id="UP000282269"/>
    </source>
</evidence>
<dbReference type="EMBL" id="CP033241">
    <property type="protein sequence ID" value="AZF83842.1"/>
    <property type="molecule type" value="Genomic_DNA"/>
</dbReference>
<evidence type="ECO:0000313" key="8">
    <source>
        <dbReference type="EMBL" id="AZF70747.1"/>
    </source>
</evidence>
<dbReference type="EMBL" id="CP033238">
    <property type="protein sequence ID" value="AZF75991.1"/>
    <property type="molecule type" value="Genomic_DNA"/>
</dbReference>
<dbReference type="Gene3D" id="3.75.10.10">
    <property type="entry name" value="L-arginine/glycine Amidinotransferase, Chain A"/>
    <property type="match status" value="1"/>
</dbReference>
<dbReference type="EMBL" id="CP011056">
    <property type="protein sequence ID" value="AKA76355.1"/>
    <property type="molecule type" value="Genomic_DNA"/>
</dbReference>
<reference evidence="15" key="3">
    <citation type="submission" date="2016-04" db="EMBL/GenBank/DDBJ databases">
        <authorList>
            <person name="Evans L.H."/>
            <person name="Alamgir A."/>
            <person name="Owens N."/>
            <person name="Weber N.D."/>
            <person name="Virtaneva K."/>
            <person name="Barbian K."/>
            <person name="Babar A."/>
            <person name="Rosenke K."/>
        </authorList>
    </citation>
    <scope>NUCLEOTIDE SEQUENCE</scope>
    <source>
        <strain evidence="15">P1</strain>
    </source>
</reference>
<evidence type="ECO:0000313" key="20">
    <source>
        <dbReference type="Proteomes" id="UP000267993"/>
    </source>
</evidence>
<evidence type="ECO:0000313" key="17">
    <source>
        <dbReference type="Proteomes" id="UP000033085"/>
    </source>
</evidence>
<evidence type="ECO:0000313" key="16">
    <source>
        <dbReference type="Proteomes" id="UP000033057"/>
    </source>
</evidence>
<dbReference type="EMBL" id="CP050869">
    <property type="protein sequence ID" value="QPG50645.1"/>
    <property type="molecule type" value="Genomic_DNA"/>
</dbReference>
<evidence type="ECO:0000313" key="24">
    <source>
        <dbReference type="Proteomes" id="UP000275843"/>
    </source>
</evidence>
<dbReference type="EMBL" id="CP033240">
    <property type="protein sequence ID" value="AZF81204.1"/>
    <property type="molecule type" value="Genomic_DNA"/>
</dbReference>